<dbReference type="SMART" id="SM00554">
    <property type="entry name" value="FAS1"/>
    <property type="match status" value="1"/>
</dbReference>
<keyword evidence="3" id="KW-1185">Reference proteome</keyword>
<evidence type="ECO:0000313" key="2">
    <source>
        <dbReference type="EMBL" id="MDF0593789.1"/>
    </source>
</evidence>
<dbReference type="PROSITE" id="PS50213">
    <property type="entry name" value="FAS1"/>
    <property type="match status" value="1"/>
</dbReference>
<proteinExistence type="predicted"/>
<dbReference type="Proteomes" id="UP001215956">
    <property type="component" value="Unassembled WGS sequence"/>
</dbReference>
<protein>
    <submittedName>
        <fullName evidence="2">Fasciclin domain-containing protein</fullName>
    </submittedName>
</protein>
<evidence type="ECO:0000313" key="3">
    <source>
        <dbReference type="Proteomes" id="UP001215956"/>
    </source>
</evidence>
<dbReference type="SUPFAM" id="SSF82153">
    <property type="entry name" value="FAS1 domain"/>
    <property type="match status" value="1"/>
</dbReference>
<name>A0ABT5XGE4_9EURY</name>
<comment type="caution">
    <text evidence="2">The sequence shown here is derived from an EMBL/GenBank/DDBJ whole genome shotgun (WGS) entry which is preliminary data.</text>
</comment>
<dbReference type="Pfam" id="PF02469">
    <property type="entry name" value="Fasciclin"/>
    <property type="match status" value="1"/>
</dbReference>
<dbReference type="EMBL" id="JARFPL010000030">
    <property type="protein sequence ID" value="MDF0593789.1"/>
    <property type="molecule type" value="Genomic_DNA"/>
</dbReference>
<organism evidence="2 3">
    <name type="scientific">Candidatus Methanocrinis alkalitolerans</name>
    <dbReference type="NCBI Taxonomy" id="3033395"/>
    <lineage>
        <taxon>Archaea</taxon>
        <taxon>Methanobacteriati</taxon>
        <taxon>Methanobacteriota</taxon>
        <taxon>Stenosarchaea group</taxon>
        <taxon>Methanomicrobia</taxon>
        <taxon>Methanotrichales</taxon>
        <taxon>Methanotrichaceae</taxon>
        <taxon>Methanocrinis</taxon>
    </lineage>
</organism>
<dbReference type="PANTHER" id="PTHR10900:SF77">
    <property type="entry name" value="FI19380P1"/>
    <property type="match status" value="1"/>
</dbReference>
<dbReference type="RefSeq" id="WP_316969491.1">
    <property type="nucleotide sequence ID" value="NZ_JARFPL010000030.1"/>
</dbReference>
<feature type="domain" description="FAS1" evidence="1">
    <location>
        <begin position="27"/>
        <end position="153"/>
    </location>
</feature>
<reference evidence="2 3" key="1">
    <citation type="submission" date="2023-03" db="EMBL/GenBank/DDBJ databases">
        <title>Whole genome sequencing of Methanotrichaceae archaeon M04Ac.</title>
        <authorList>
            <person name="Khomyakova M.A."/>
            <person name="Merkel A.Y."/>
            <person name="Slobodkin A.I."/>
        </authorList>
    </citation>
    <scope>NUCLEOTIDE SEQUENCE [LARGE SCALE GENOMIC DNA]</scope>
    <source>
        <strain evidence="2 3">M04Ac</strain>
    </source>
</reference>
<dbReference type="Gene3D" id="2.30.180.10">
    <property type="entry name" value="FAS1 domain"/>
    <property type="match status" value="1"/>
</dbReference>
<dbReference type="InterPro" id="IPR050904">
    <property type="entry name" value="Adhesion/Biosynth-related"/>
</dbReference>
<evidence type="ECO:0000259" key="1">
    <source>
        <dbReference type="PROSITE" id="PS50213"/>
    </source>
</evidence>
<gene>
    <name evidence="2" type="ORF">P0O24_09350</name>
</gene>
<sequence>MMKKALIALFIVSMLSMVTSAAEDDAAKTILETAAEDGNFNTLVGAVEDAGLTEALSGEGPFTVFAPTDEAFADVEGLDEIDNETLAEILKYHVAAGAIMASDVVNMTAIPTLQGGNLTVEVTDEGVTVDGANVTATDIVCSNGVIHVIDAVLIPPAEEPSMDIMETVEELIEEVQELVDV</sequence>
<dbReference type="InterPro" id="IPR036378">
    <property type="entry name" value="FAS1_dom_sf"/>
</dbReference>
<accession>A0ABT5XGE4</accession>
<dbReference type="PANTHER" id="PTHR10900">
    <property type="entry name" value="PERIOSTIN-RELATED"/>
    <property type="match status" value="1"/>
</dbReference>
<dbReference type="InterPro" id="IPR000782">
    <property type="entry name" value="FAS1_domain"/>
</dbReference>